<name>A0ABD1ULM4_9LAMI</name>
<reference evidence="2" key="1">
    <citation type="submission" date="2024-07" db="EMBL/GenBank/DDBJ databases">
        <title>Two chromosome-level genome assemblies of Korean endemic species Abeliophyllum distichum and Forsythia ovata (Oleaceae).</title>
        <authorList>
            <person name="Jang H."/>
        </authorList>
    </citation>
    <scope>NUCLEOTIDE SEQUENCE [LARGE SCALE GENOMIC DNA]</scope>
</reference>
<sequence length="128" mass="14147">MAVTVDMGFLVKVQSNEELPERLFGVINGIPCRLSVKYSFGILSSLTLSIGSMYGIPSSVKHLTSIDEKIIPLDIEQTIIFPKASLFLSSRGSVRICQIDVDSVTFVDNAMPSRKVLSYEDESKNEDE</sequence>
<organism evidence="1 2">
    <name type="scientific">Abeliophyllum distichum</name>
    <dbReference type="NCBI Taxonomy" id="126358"/>
    <lineage>
        <taxon>Eukaryota</taxon>
        <taxon>Viridiplantae</taxon>
        <taxon>Streptophyta</taxon>
        <taxon>Embryophyta</taxon>
        <taxon>Tracheophyta</taxon>
        <taxon>Spermatophyta</taxon>
        <taxon>Magnoliopsida</taxon>
        <taxon>eudicotyledons</taxon>
        <taxon>Gunneridae</taxon>
        <taxon>Pentapetalae</taxon>
        <taxon>asterids</taxon>
        <taxon>lamiids</taxon>
        <taxon>Lamiales</taxon>
        <taxon>Oleaceae</taxon>
        <taxon>Forsythieae</taxon>
        <taxon>Abeliophyllum</taxon>
    </lineage>
</organism>
<proteinExistence type="predicted"/>
<dbReference type="Proteomes" id="UP001604336">
    <property type="component" value="Unassembled WGS sequence"/>
</dbReference>
<keyword evidence="2" id="KW-1185">Reference proteome</keyword>
<dbReference type="AlphaFoldDB" id="A0ABD1ULM4"/>
<evidence type="ECO:0000313" key="1">
    <source>
        <dbReference type="EMBL" id="KAL2525957.1"/>
    </source>
</evidence>
<evidence type="ECO:0000313" key="2">
    <source>
        <dbReference type="Proteomes" id="UP001604336"/>
    </source>
</evidence>
<gene>
    <name evidence="1" type="ORF">Adt_11011</name>
</gene>
<comment type="caution">
    <text evidence="1">The sequence shown here is derived from an EMBL/GenBank/DDBJ whole genome shotgun (WGS) entry which is preliminary data.</text>
</comment>
<protein>
    <submittedName>
        <fullName evidence="1">Uncharacterized protein</fullName>
    </submittedName>
</protein>
<accession>A0ABD1ULM4</accession>
<dbReference type="EMBL" id="JBFOLK010000003">
    <property type="protein sequence ID" value="KAL2525957.1"/>
    <property type="molecule type" value="Genomic_DNA"/>
</dbReference>